<organism evidence="2 3">
    <name type="scientific">Chironomus riparius</name>
    <dbReference type="NCBI Taxonomy" id="315576"/>
    <lineage>
        <taxon>Eukaryota</taxon>
        <taxon>Metazoa</taxon>
        <taxon>Ecdysozoa</taxon>
        <taxon>Arthropoda</taxon>
        <taxon>Hexapoda</taxon>
        <taxon>Insecta</taxon>
        <taxon>Pterygota</taxon>
        <taxon>Neoptera</taxon>
        <taxon>Endopterygota</taxon>
        <taxon>Diptera</taxon>
        <taxon>Nematocera</taxon>
        <taxon>Chironomoidea</taxon>
        <taxon>Chironomidae</taxon>
        <taxon>Chironominae</taxon>
        <taxon>Chironomus</taxon>
    </lineage>
</organism>
<feature type="signal peptide" evidence="1">
    <location>
        <begin position="1"/>
        <end position="20"/>
    </location>
</feature>
<evidence type="ECO:0000313" key="3">
    <source>
        <dbReference type="Proteomes" id="UP001153620"/>
    </source>
</evidence>
<keyword evidence="1" id="KW-0732">Signal</keyword>
<name>A0A9N9WUR7_9DIPT</name>
<dbReference type="Gene3D" id="3.30.60.30">
    <property type="match status" value="1"/>
</dbReference>
<dbReference type="EMBL" id="OU895879">
    <property type="protein sequence ID" value="CAG9806807.1"/>
    <property type="molecule type" value="Genomic_DNA"/>
</dbReference>
<gene>
    <name evidence="2" type="ORF">CHIRRI_LOCUS9661</name>
</gene>
<evidence type="ECO:0000313" key="2">
    <source>
        <dbReference type="EMBL" id="CAG9806807.1"/>
    </source>
</evidence>
<sequence>MKGTFTFIIFALYLIHATNSTPVEKSRIACKNFCTDDDFDRMVCAYDGSDLRLFAGMCRMNLHNKCHQSNFKEVESSLCRQN</sequence>
<proteinExistence type="predicted"/>
<dbReference type="Proteomes" id="UP001153620">
    <property type="component" value="Chromosome 3"/>
</dbReference>
<dbReference type="OrthoDB" id="7789356at2759"/>
<reference evidence="2" key="2">
    <citation type="submission" date="2022-10" db="EMBL/GenBank/DDBJ databases">
        <authorList>
            <consortium name="ENA_rothamsted_submissions"/>
            <consortium name="culmorum"/>
            <person name="King R."/>
        </authorList>
    </citation>
    <scope>NUCLEOTIDE SEQUENCE</scope>
</reference>
<feature type="chain" id="PRO_5040473279" description="Kazal-like domain-containing protein" evidence="1">
    <location>
        <begin position="21"/>
        <end position="82"/>
    </location>
</feature>
<keyword evidence="3" id="KW-1185">Reference proteome</keyword>
<accession>A0A9N9WUR7</accession>
<evidence type="ECO:0000256" key="1">
    <source>
        <dbReference type="SAM" id="SignalP"/>
    </source>
</evidence>
<protein>
    <recommendedName>
        <fullName evidence="4">Kazal-like domain-containing protein</fullName>
    </recommendedName>
</protein>
<dbReference type="AlphaFoldDB" id="A0A9N9WUR7"/>
<reference evidence="2" key="1">
    <citation type="submission" date="2022-01" db="EMBL/GenBank/DDBJ databases">
        <authorList>
            <person name="King R."/>
        </authorList>
    </citation>
    <scope>NUCLEOTIDE SEQUENCE</scope>
</reference>
<evidence type="ECO:0008006" key="4">
    <source>
        <dbReference type="Google" id="ProtNLM"/>
    </source>
</evidence>